<comment type="subcellular location">
    <subcellularLocation>
        <location evidence="1">Secreted</location>
        <location evidence="1">Extracellular space</location>
    </subcellularLocation>
</comment>
<dbReference type="PANTHER" id="PTHR11315:SF0">
    <property type="entry name" value="FOLATE GAMMA-GLUTAMYL HYDROLASE"/>
    <property type="match status" value="1"/>
</dbReference>
<accession>A0A9R0ID30</accession>
<evidence type="ECO:0000256" key="9">
    <source>
        <dbReference type="PROSITE-ProRule" id="PRU00607"/>
    </source>
</evidence>
<evidence type="ECO:0000313" key="11">
    <source>
        <dbReference type="Proteomes" id="UP000813463"/>
    </source>
</evidence>
<keyword evidence="11" id="KW-1185">Reference proteome</keyword>
<feature type="signal peptide" evidence="10">
    <location>
        <begin position="1"/>
        <end position="28"/>
    </location>
</feature>
<keyword evidence="5 10" id="KW-0732">Signal</keyword>
<dbReference type="InterPro" id="IPR011697">
    <property type="entry name" value="Peptidase_C26"/>
</dbReference>
<dbReference type="SUPFAM" id="SSF52317">
    <property type="entry name" value="Class I glutamine amidotransferase-like"/>
    <property type="match status" value="1"/>
</dbReference>
<dbReference type="GO" id="GO:0005576">
    <property type="term" value="C:extracellular region"/>
    <property type="evidence" value="ECO:0007669"/>
    <property type="project" value="UniProtKB-SubCell"/>
</dbReference>
<organism evidence="11 12">
    <name type="scientific">Spinacia oleracea</name>
    <name type="common">Spinach</name>
    <dbReference type="NCBI Taxonomy" id="3562"/>
    <lineage>
        <taxon>Eukaryota</taxon>
        <taxon>Viridiplantae</taxon>
        <taxon>Streptophyta</taxon>
        <taxon>Embryophyta</taxon>
        <taxon>Tracheophyta</taxon>
        <taxon>Spermatophyta</taxon>
        <taxon>Magnoliopsida</taxon>
        <taxon>eudicotyledons</taxon>
        <taxon>Gunneridae</taxon>
        <taxon>Pentapetalae</taxon>
        <taxon>Caryophyllales</taxon>
        <taxon>Chenopodiaceae</taxon>
        <taxon>Chenopodioideae</taxon>
        <taxon>Anserineae</taxon>
        <taxon>Spinacia</taxon>
    </lineage>
</organism>
<dbReference type="GeneID" id="110786247"/>
<name>A0A9R0ID30_SPIOL</name>
<protein>
    <recommendedName>
        <fullName evidence="3 9">folate gamma-glutamyl hydrolase</fullName>
        <ecNumber evidence="3 9">3.4.19.9</ecNumber>
    </recommendedName>
</protein>
<dbReference type="PROSITE" id="PS51275">
    <property type="entry name" value="PEPTIDASE_C26_GGH"/>
    <property type="match status" value="1"/>
</dbReference>
<feature type="active site" description="Nucleophile" evidence="8 9">
    <location>
        <position position="171"/>
    </location>
</feature>
<dbReference type="AlphaFoldDB" id="A0A9R0ID30"/>
<evidence type="ECO:0000256" key="6">
    <source>
        <dbReference type="ARBA" id="ARBA00022801"/>
    </source>
</evidence>
<sequence length="356" mass="39772">MFPSNTPSSTSHLHSNLWFFLWIPLITSSLSQQLTSAEPNNNIIMLPTSSDYLPAPKSCPVPDPDLNFRPVIGIVSHPGDGASGRLKNGTNVSYIAASYVKFVESAGARVIPLVYTDPIDVIFKKLELVNGVLFTGGWAKNGTYFEVVQQIFKKVLEKNDAGKFFPCYAICLGFELLTMIVSKDNNILENFSASYQASTLQFVDNNVSGTVFQRFPPELLRKLSTDCLVMQNHKFAISPKTLQANHLLSSFFDVITTSTDSDNKVYVSTVQAHQYPITGFQWHPEKNAFEWGYPMIPHSEDAIQVTQHVANFFISEARRSPNRPPVPDVLNNLIYNYSPTYCGKKGNGYDEVYIFG</sequence>
<reference evidence="11" key="1">
    <citation type="journal article" date="2021" name="Nat. Commun.">
        <title>Genomic analyses provide insights into spinach domestication and the genetic basis of agronomic traits.</title>
        <authorList>
            <person name="Cai X."/>
            <person name="Sun X."/>
            <person name="Xu C."/>
            <person name="Sun H."/>
            <person name="Wang X."/>
            <person name="Ge C."/>
            <person name="Zhang Z."/>
            <person name="Wang Q."/>
            <person name="Fei Z."/>
            <person name="Jiao C."/>
            <person name="Wang Q."/>
        </authorList>
    </citation>
    <scope>NUCLEOTIDE SEQUENCE [LARGE SCALE GENOMIC DNA]</scope>
    <source>
        <strain evidence="11">cv. Varoflay</strain>
    </source>
</reference>
<feature type="active site" evidence="9">
    <location>
        <position position="283"/>
    </location>
</feature>
<dbReference type="PROSITE" id="PS51273">
    <property type="entry name" value="GATASE_TYPE_1"/>
    <property type="match status" value="1"/>
</dbReference>
<dbReference type="RefSeq" id="XP_021846470.1">
    <property type="nucleotide sequence ID" value="XM_021990778.2"/>
</dbReference>
<feature type="active site" description="Proton donor" evidence="8">
    <location>
        <position position="283"/>
    </location>
</feature>
<dbReference type="GO" id="GO:0046900">
    <property type="term" value="P:tetrahydrofolylpolyglutamate metabolic process"/>
    <property type="evidence" value="ECO:0000318"/>
    <property type="project" value="GO_Central"/>
</dbReference>
<evidence type="ECO:0000256" key="2">
    <source>
        <dbReference type="ARBA" id="ARBA00011083"/>
    </source>
</evidence>
<evidence type="ECO:0000256" key="3">
    <source>
        <dbReference type="ARBA" id="ARBA00012886"/>
    </source>
</evidence>
<comment type="catalytic activity">
    <reaction evidence="7 9">
        <text>(6S)-5,6,7,8-tetrahydrofolyl-(gamma-L-Glu)(n) + (n-1) H2O = (6S)-5,6,7,8-tetrahydrofolate + (n-1) L-glutamate</text>
        <dbReference type="Rhea" id="RHEA:56784"/>
        <dbReference type="Rhea" id="RHEA-COMP:14738"/>
        <dbReference type="ChEBI" id="CHEBI:15377"/>
        <dbReference type="ChEBI" id="CHEBI:29985"/>
        <dbReference type="ChEBI" id="CHEBI:57453"/>
        <dbReference type="ChEBI" id="CHEBI:141005"/>
        <dbReference type="EC" id="3.4.19.9"/>
    </reaction>
</comment>
<keyword evidence="6 9" id="KW-0378">Hydrolase</keyword>
<dbReference type="Pfam" id="PF07722">
    <property type="entry name" value="Peptidase_C26"/>
    <property type="match status" value="1"/>
</dbReference>
<keyword evidence="4" id="KW-0964">Secreted</keyword>
<dbReference type="GO" id="GO:0034722">
    <property type="term" value="F:gamma-glutamyl-peptidase activity"/>
    <property type="evidence" value="ECO:0000318"/>
    <property type="project" value="GO_Central"/>
</dbReference>
<evidence type="ECO:0000256" key="10">
    <source>
        <dbReference type="SAM" id="SignalP"/>
    </source>
</evidence>
<dbReference type="EC" id="3.4.19.9" evidence="3 9"/>
<evidence type="ECO:0000256" key="8">
    <source>
        <dbReference type="PIRSR" id="PIRSR615527-1"/>
    </source>
</evidence>
<evidence type="ECO:0000256" key="1">
    <source>
        <dbReference type="ARBA" id="ARBA00004239"/>
    </source>
</evidence>
<reference evidence="12" key="2">
    <citation type="submission" date="2025-08" db="UniProtKB">
        <authorList>
            <consortium name="RefSeq"/>
        </authorList>
    </citation>
    <scope>IDENTIFICATION</scope>
    <source>
        <tissue evidence="12">Leaf</tissue>
    </source>
</reference>
<dbReference type="PANTHER" id="PTHR11315">
    <property type="entry name" value="PROTEASE FAMILY C26 GAMMA-GLUTAMYL HYDROLASE"/>
    <property type="match status" value="1"/>
</dbReference>
<evidence type="ECO:0000256" key="4">
    <source>
        <dbReference type="ARBA" id="ARBA00022525"/>
    </source>
</evidence>
<dbReference type="InterPro" id="IPR029062">
    <property type="entry name" value="Class_I_gatase-like"/>
</dbReference>
<dbReference type="InterPro" id="IPR015527">
    <property type="entry name" value="Pept_C26_g-glut_hydrolase"/>
</dbReference>
<dbReference type="GO" id="GO:0005773">
    <property type="term" value="C:vacuole"/>
    <property type="evidence" value="ECO:0000318"/>
    <property type="project" value="GO_Central"/>
</dbReference>
<dbReference type="Proteomes" id="UP000813463">
    <property type="component" value="Chromosome 4"/>
</dbReference>
<dbReference type="FunFam" id="3.40.50.880:FF:000024">
    <property type="entry name" value="Folate gamma-glutamyl hydrolase"/>
    <property type="match status" value="1"/>
</dbReference>
<gene>
    <name evidence="12" type="primary">LOC110786247</name>
</gene>
<feature type="chain" id="PRO_5040258274" description="folate gamma-glutamyl hydrolase" evidence="10">
    <location>
        <begin position="29"/>
        <end position="356"/>
    </location>
</feature>
<evidence type="ECO:0000256" key="5">
    <source>
        <dbReference type="ARBA" id="ARBA00022729"/>
    </source>
</evidence>
<dbReference type="Gene3D" id="3.40.50.880">
    <property type="match status" value="1"/>
</dbReference>
<comment type="similarity">
    <text evidence="2">Belongs to the peptidase C26 family.</text>
</comment>
<evidence type="ECO:0000313" key="12">
    <source>
        <dbReference type="RefSeq" id="XP_021846470.1"/>
    </source>
</evidence>
<evidence type="ECO:0000256" key="7">
    <source>
        <dbReference type="ARBA" id="ARBA00051589"/>
    </source>
</evidence>
<dbReference type="OrthoDB" id="64220at2759"/>
<proteinExistence type="inferred from homology"/>
<dbReference type="KEGG" id="soe:110786247"/>